<evidence type="ECO:0000256" key="2">
    <source>
        <dbReference type="PIRSR" id="PIRSR016184-1"/>
    </source>
</evidence>
<dbReference type="PIRSF" id="PIRSF016184">
    <property type="entry name" value="PhzC_PhzF"/>
    <property type="match status" value="1"/>
</dbReference>
<dbReference type="RefSeq" id="WP_167210513.1">
    <property type="nucleotide sequence ID" value="NZ_CP050063.1"/>
</dbReference>
<comment type="similarity">
    <text evidence="1">Belongs to the PhzF family.</text>
</comment>
<dbReference type="SUPFAM" id="SSF54506">
    <property type="entry name" value="Diaminopimelate epimerase-like"/>
    <property type="match status" value="1"/>
</dbReference>
<proteinExistence type="inferred from homology"/>
<dbReference type="NCBIfam" id="TIGR00654">
    <property type="entry name" value="PhzF_family"/>
    <property type="match status" value="1"/>
</dbReference>
<dbReference type="EMBL" id="CP050063">
    <property type="protein sequence ID" value="QIP14442.1"/>
    <property type="molecule type" value="Genomic_DNA"/>
</dbReference>
<sequence>MEQINFYIVDVFASNKYEGNQLAVFLDLENRLSEKQMQQIAREINFAETTFIKDNKVDNRFVVRIFTPEHEVPFAGHPSLGTSYVISKFLLANRTPKLTLELAHSDIEITIPESKNLDESIFYMRQPQPEFRNIYSHQEIAEGLGIQHSSLNVLLPIQEISTGLPYILIPLKNLAAMESLDLNYQAFKDFLISKNKYRTNSATGHSTSLFFFTKEAYETGNSYNTRMLLIENNKLSEDAATGSANGCFLAYLLSYVDTEINVTVEQGFQMGRKSYLYLNGKVQDDQFEINVGGKNKLISEGVWYF</sequence>
<dbReference type="InterPro" id="IPR003719">
    <property type="entry name" value="Phenazine_PhzF-like"/>
</dbReference>
<dbReference type="Pfam" id="PF02567">
    <property type="entry name" value="PhzC-PhzF"/>
    <property type="match status" value="1"/>
</dbReference>
<dbReference type="Gene3D" id="3.10.310.10">
    <property type="entry name" value="Diaminopimelate Epimerase, Chain A, domain 1"/>
    <property type="match status" value="2"/>
</dbReference>
<dbReference type="PANTHER" id="PTHR13774">
    <property type="entry name" value="PHENAZINE BIOSYNTHESIS PROTEIN"/>
    <property type="match status" value="1"/>
</dbReference>
<evidence type="ECO:0000313" key="3">
    <source>
        <dbReference type="EMBL" id="QIP14442.1"/>
    </source>
</evidence>
<feature type="active site" evidence="2">
    <location>
        <position position="48"/>
    </location>
</feature>
<reference evidence="3 4" key="1">
    <citation type="submission" date="2020-03" db="EMBL/GenBank/DDBJ databases">
        <authorList>
            <person name="Kim M.K."/>
        </authorList>
    </citation>
    <scope>NUCLEOTIDE SEQUENCE [LARGE SCALE GENOMIC DNA]</scope>
    <source>
        <strain evidence="3 4">BT328</strain>
    </source>
</reference>
<protein>
    <submittedName>
        <fullName evidence="3">PhzF family phenazine biosynthesis protein</fullName>
    </submittedName>
</protein>
<dbReference type="GO" id="GO:0005737">
    <property type="term" value="C:cytoplasm"/>
    <property type="evidence" value="ECO:0007669"/>
    <property type="project" value="TreeGrafter"/>
</dbReference>
<dbReference type="PANTHER" id="PTHR13774:SF32">
    <property type="entry name" value="ANTISENSE-ENHANCING SEQUENCE 1"/>
    <property type="match status" value="1"/>
</dbReference>
<dbReference type="AlphaFoldDB" id="A0A6G9APM2"/>
<dbReference type="KEGG" id="spib:G8759_18370"/>
<evidence type="ECO:0000256" key="1">
    <source>
        <dbReference type="ARBA" id="ARBA00008270"/>
    </source>
</evidence>
<organism evidence="3 4">
    <name type="scientific">Spirosoma aureum</name>
    <dbReference type="NCBI Taxonomy" id="2692134"/>
    <lineage>
        <taxon>Bacteria</taxon>
        <taxon>Pseudomonadati</taxon>
        <taxon>Bacteroidota</taxon>
        <taxon>Cytophagia</taxon>
        <taxon>Cytophagales</taxon>
        <taxon>Cytophagaceae</taxon>
        <taxon>Spirosoma</taxon>
    </lineage>
</organism>
<keyword evidence="4" id="KW-1185">Reference proteome</keyword>
<evidence type="ECO:0000313" key="4">
    <source>
        <dbReference type="Proteomes" id="UP000501802"/>
    </source>
</evidence>
<accession>A0A6G9APM2</accession>
<dbReference type="GO" id="GO:0016853">
    <property type="term" value="F:isomerase activity"/>
    <property type="evidence" value="ECO:0007669"/>
    <property type="project" value="TreeGrafter"/>
</dbReference>
<gene>
    <name evidence="3" type="ORF">G8759_18370</name>
</gene>
<dbReference type="Proteomes" id="UP000501802">
    <property type="component" value="Chromosome"/>
</dbReference>
<name>A0A6G9APM2_9BACT</name>